<feature type="domain" description="AMP-dependent synthetase/ligase" evidence="3">
    <location>
        <begin position="204"/>
        <end position="559"/>
    </location>
</feature>
<evidence type="ECO:0000256" key="1">
    <source>
        <dbReference type="ARBA" id="ARBA00006432"/>
    </source>
</evidence>
<dbReference type="Pfam" id="PF13193">
    <property type="entry name" value="AMP-binding_C"/>
    <property type="match status" value="1"/>
</dbReference>
<dbReference type="SUPFAM" id="SSF56801">
    <property type="entry name" value="Acetyl-CoA synthetase-like"/>
    <property type="match status" value="1"/>
</dbReference>
<dbReference type="PANTHER" id="PTHR43201:SF5">
    <property type="entry name" value="MEDIUM-CHAIN ACYL-COA LIGASE ACSF2, MITOCHONDRIAL"/>
    <property type="match status" value="1"/>
</dbReference>
<evidence type="ECO:0000313" key="6">
    <source>
        <dbReference type="Proteomes" id="UP000053405"/>
    </source>
</evidence>
<dbReference type="CDD" id="cd07812">
    <property type="entry name" value="SRPBCC"/>
    <property type="match status" value="1"/>
</dbReference>
<evidence type="ECO:0000256" key="2">
    <source>
        <dbReference type="ARBA" id="ARBA00022598"/>
    </source>
</evidence>
<dbReference type="GO" id="GO:0006631">
    <property type="term" value="P:fatty acid metabolic process"/>
    <property type="evidence" value="ECO:0007669"/>
    <property type="project" value="TreeGrafter"/>
</dbReference>
<dbReference type="GO" id="GO:0031956">
    <property type="term" value="F:medium-chain fatty acid-CoA ligase activity"/>
    <property type="evidence" value="ECO:0007669"/>
    <property type="project" value="TreeGrafter"/>
</dbReference>
<reference evidence="5 6" key="1">
    <citation type="submission" date="2012-12" db="EMBL/GenBank/DDBJ databases">
        <title>Whole genome shotgun sequence of Gordonia hirsuta NBRC 16056.</title>
        <authorList>
            <person name="Isaki-Nakamura S."/>
            <person name="Hosoyama A."/>
            <person name="Tsuchikane K."/>
            <person name="Katsumata H."/>
            <person name="Baba S."/>
            <person name="Yamazaki S."/>
            <person name="Fujita N."/>
        </authorList>
    </citation>
    <scope>NUCLEOTIDE SEQUENCE [LARGE SCALE GENOMIC DNA]</scope>
    <source>
        <strain evidence="5 6">NBRC 16056</strain>
    </source>
</reference>
<dbReference type="eggNOG" id="COG0318">
    <property type="taxonomic scope" value="Bacteria"/>
</dbReference>
<dbReference type="RefSeq" id="WP_005936259.1">
    <property type="nucleotide sequence ID" value="NZ_ATVK01000041.1"/>
</dbReference>
<dbReference type="PROSITE" id="PS00455">
    <property type="entry name" value="AMP_BINDING"/>
    <property type="match status" value="1"/>
</dbReference>
<dbReference type="PANTHER" id="PTHR43201">
    <property type="entry name" value="ACYL-COA SYNTHETASE"/>
    <property type="match status" value="1"/>
</dbReference>
<sequence length="699" mass="73656">MKIEHSAVIAADAEHVWDLCADPLVLARYAGRGLRVTAHDPGRGVELDARYRIMVTMGAAVVGGDAIIVACQRPWELAWASYSGVSHRVRLRLRPVPGGTRLTVRLSYDAPGVFGGLADLVSAPAIHSFVKDAVAGLKRQAEGAVVAEPSWLAVPRRLAEEAGSLEVLARAGIVSAMRPDRLLRVAGAARSWGLTPGALLAIGAVREPDRPLVIAPDRTLTYVEADRRSTAIAAGMRALGIGEGDAVALLSRNHPEFVLAAAAIAKLGCDLLLLNTGFAGPQIADVCRREGASAIVHDAEFTTLLAEASVNRKRILTDASPSVQIPTLTELADGFTRATLRSPGRSGKVIILTSGTTGTPKGASRGAVSGGGLPTLEAPAALLSRIPLRAGIRIGLAAPAFHAWGLSNLLLGLGLTAQLITLPVFDAQDWLAAVEEHRIEALIVVPVMLSRILDLPAEVRERYDTSSLKVVAASGSALPGGLSDEWMDAFGENLYNLYGSTEVANATIATPADLRTAPGTAGRPTRGTTIKLFDDDGLEVPQGGLGRIFVGNAQLFEGYTEGGDKQRIGGLMASGDIGRFDAAGRLFVEGRDDDMIVSGGENVFPQEVEDLLSARPEVSEAVCIGVPDEDFGQRLRAYVVLRDGAHTGEKELIAEVKKNLAGYKAPREVVFVDRLPRNATGKVLRRELAQLSAGRSPAG</sequence>
<dbReference type="STRING" id="1121927.GOHSU_04_01800"/>
<dbReference type="Gene3D" id="3.40.50.12780">
    <property type="entry name" value="N-terminal domain of ligase-like"/>
    <property type="match status" value="1"/>
</dbReference>
<dbReference type="OrthoDB" id="56621at2"/>
<comment type="similarity">
    <text evidence="1">Belongs to the ATP-dependent AMP-binding enzyme family.</text>
</comment>
<comment type="caution">
    <text evidence="5">The sequence shown here is derived from an EMBL/GenBank/DDBJ whole genome shotgun (WGS) entry which is preliminary data.</text>
</comment>
<dbReference type="InterPro" id="IPR042099">
    <property type="entry name" value="ANL_N_sf"/>
</dbReference>
<protein>
    <submittedName>
        <fullName evidence="5">Putative acid--CoA ligase</fullName>
    </submittedName>
</protein>
<name>L7L593_9ACTN</name>
<dbReference type="Pfam" id="PF00501">
    <property type="entry name" value="AMP-binding"/>
    <property type="match status" value="1"/>
</dbReference>
<dbReference type="InterPro" id="IPR025110">
    <property type="entry name" value="AMP-bd_C"/>
</dbReference>
<accession>L7L593</accession>
<dbReference type="SUPFAM" id="SSF55961">
    <property type="entry name" value="Bet v1-like"/>
    <property type="match status" value="1"/>
</dbReference>
<organism evidence="5 6">
    <name type="scientific">Gordonia hirsuta DSM 44140 = NBRC 16056</name>
    <dbReference type="NCBI Taxonomy" id="1121927"/>
    <lineage>
        <taxon>Bacteria</taxon>
        <taxon>Bacillati</taxon>
        <taxon>Actinomycetota</taxon>
        <taxon>Actinomycetes</taxon>
        <taxon>Mycobacteriales</taxon>
        <taxon>Gordoniaceae</taxon>
        <taxon>Gordonia</taxon>
    </lineage>
</organism>
<dbReference type="Proteomes" id="UP000053405">
    <property type="component" value="Unassembled WGS sequence"/>
</dbReference>
<dbReference type="InterPro" id="IPR020845">
    <property type="entry name" value="AMP-binding_CS"/>
</dbReference>
<dbReference type="Gene3D" id="3.30.300.30">
    <property type="match status" value="1"/>
</dbReference>
<keyword evidence="2 5" id="KW-0436">Ligase</keyword>
<dbReference type="InterPro" id="IPR045851">
    <property type="entry name" value="AMP-bd_C_sf"/>
</dbReference>
<feature type="domain" description="AMP-binding enzyme C-terminal" evidence="4">
    <location>
        <begin position="607"/>
        <end position="682"/>
    </location>
</feature>
<evidence type="ECO:0000259" key="4">
    <source>
        <dbReference type="Pfam" id="PF13193"/>
    </source>
</evidence>
<gene>
    <name evidence="5" type="ORF">GOHSU_04_01800</name>
</gene>
<dbReference type="EMBL" id="BANT01000004">
    <property type="protein sequence ID" value="GAC56310.1"/>
    <property type="molecule type" value="Genomic_DNA"/>
</dbReference>
<evidence type="ECO:0000259" key="3">
    <source>
        <dbReference type="Pfam" id="PF00501"/>
    </source>
</evidence>
<dbReference type="Gene3D" id="3.30.530.20">
    <property type="match status" value="1"/>
</dbReference>
<dbReference type="AlphaFoldDB" id="L7L593"/>
<dbReference type="InterPro" id="IPR023393">
    <property type="entry name" value="START-like_dom_sf"/>
</dbReference>
<proteinExistence type="inferred from homology"/>
<dbReference type="FunFam" id="3.30.300.30:FF:000008">
    <property type="entry name" value="2,3-dihydroxybenzoate-AMP ligase"/>
    <property type="match status" value="1"/>
</dbReference>
<keyword evidence="6" id="KW-1185">Reference proteome</keyword>
<dbReference type="InterPro" id="IPR019587">
    <property type="entry name" value="Polyketide_cyclase/dehydratase"/>
</dbReference>
<dbReference type="Pfam" id="PF10604">
    <property type="entry name" value="Polyketide_cyc2"/>
    <property type="match status" value="1"/>
</dbReference>
<evidence type="ECO:0000313" key="5">
    <source>
        <dbReference type="EMBL" id="GAC56310.1"/>
    </source>
</evidence>
<dbReference type="InterPro" id="IPR000873">
    <property type="entry name" value="AMP-dep_synth/lig_dom"/>
</dbReference>